<dbReference type="AlphaFoldDB" id="A0A2S4Q1S4"/>
<dbReference type="PIRSF" id="PIRSF027081">
    <property type="entry name" value="RNase_P/MRP_p29_subunit"/>
    <property type="match status" value="1"/>
</dbReference>
<dbReference type="GO" id="GO:0005634">
    <property type="term" value="C:nucleus"/>
    <property type="evidence" value="ECO:0007669"/>
    <property type="project" value="UniProtKB-SubCell"/>
</dbReference>
<comment type="similarity">
    <text evidence="2">Belongs to the eukaryotic/archaeal RNase P protein component 1 family.</text>
</comment>
<dbReference type="InterPro" id="IPR016848">
    <property type="entry name" value="RNase_P/MRP_Rpp29-subunit"/>
</dbReference>
<dbReference type="STRING" id="225359.A0A2S4Q1S4"/>
<comment type="subcellular location">
    <subcellularLocation>
        <location evidence="1">Nucleus</location>
    </subcellularLocation>
</comment>
<keyword evidence="3" id="KW-0539">Nucleus</keyword>
<evidence type="ECO:0000256" key="3">
    <source>
        <dbReference type="PIRNR" id="PIRNR027081"/>
    </source>
</evidence>
<reference evidence="4 5" key="1">
    <citation type="submission" date="2017-10" db="EMBL/GenBank/DDBJ databases">
        <title>Development of genomic resources for the powdery mildew, Erysiphe pulchra.</title>
        <authorList>
            <person name="Wadl P.A."/>
            <person name="Mack B.M."/>
            <person name="Moore G."/>
            <person name="Beltz S.B."/>
        </authorList>
    </citation>
    <scope>NUCLEOTIDE SEQUENCE [LARGE SCALE GENOMIC DNA]</scope>
    <source>
        <strain evidence="4">Cflorida</strain>
    </source>
</reference>
<dbReference type="PANTHER" id="PTHR13348">
    <property type="entry name" value="RIBONUCLEASE P SUBUNIT P29"/>
    <property type="match status" value="1"/>
</dbReference>
<dbReference type="SUPFAM" id="SSF101744">
    <property type="entry name" value="Rof/RNase P subunit-like"/>
    <property type="match status" value="1"/>
</dbReference>
<proteinExistence type="inferred from homology"/>
<dbReference type="GO" id="GO:0000172">
    <property type="term" value="C:ribonuclease MRP complex"/>
    <property type="evidence" value="ECO:0007669"/>
    <property type="project" value="InterPro"/>
</dbReference>
<accession>A0A2S4Q1S4</accession>
<gene>
    <name evidence="4" type="ORF">EPUL_000139</name>
</gene>
<dbReference type="Pfam" id="PF01868">
    <property type="entry name" value="RNase_P-MRP_p29"/>
    <property type="match status" value="1"/>
</dbReference>
<dbReference type="PANTHER" id="PTHR13348:SF0">
    <property type="entry name" value="RIBONUCLEASE P PROTEIN SUBUNIT P29"/>
    <property type="match status" value="1"/>
</dbReference>
<evidence type="ECO:0000313" key="5">
    <source>
        <dbReference type="Proteomes" id="UP000237438"/>
    </source>
</evidence>
<keyword evidence="5" id="KW-1185">Reference proteome</keyword>
<dbReference type="GO" id="GO:0001682">
    <property type="term" value="P:tRNA 5'-leader removal"/>
    <property type="evidence" value="ECO:0007669"/>
    <property type="project" value="InterPro"/>
</dbReference>
<name>A0A2S4Q1S4_9PEZI</name>
<dbReference type="OrthoDB" id="124041at2759"/>
<dbReference type="GO" id="GO:0030677">
    <property type="term" value="C:ribonuclease P complex"/>
    <property type="evidence" value="ECO:0007669"/>
    <property type="project" value="InterPro"/>
</dbReference>
<dbReference type="FunFam" id="2.30.30.210:FF:000005">
    <property type="entry name" value="Ribonuclease P protein subunit"/>
    <property type="match status" value="1"/>
</dbReference>
<organism evidence="4 5">
    <name type="scientific">Erysiphe pulchra</name>
    <dbReference type="NCBI Taxonomy" id="225359"/>
    <lineage>
        <taxon>Eukaryota</taxon>
        <taxon>Fungi</taxon>
        <taxon>Dikarya</taxon>
        <taxon>Ascomycota</taxon>
        <taxon>Pezizomycotina</taxon>
        <taxon>Leotiomycetes</taxon>
        <taxon>Erysiphales</taxon>
        <taxon>Erysiphaceae</taxon>
        <taxon>Erysiphe</taxon>
    </lineage>
</organism>
<dbReference type="Gene3D" id="2.30.30.210">
    <property type="entry name" value="Ribonuclease P/MRP, subunit p29"/>
    <property type="match status" value="1"/>
</dbReference>
<dbReference type="GO" id="GO:0033204">
    <property type="term" value="F:ribonuclease P RNA binding"/>
    <property type="evidence" value="ECO:0007669"/>
    <property type="project" value="InterPro"/>
</dbReference>
<dbReference type="InterPro" id="IPR023534">
    <property type="entry name" value="Rof/RNase_P-like"/>
</dbReference>
<sequence length="261" mass="29615">MAPKETPLALSLISRAHSPDTALRIYTERIRQRPLHLVPNDNFLNPQQTRRLKRVRRRLTRVKNPGQPKPLSSRQVRSLDIFTIPESAKKYSIYAPLHQLWVAYIQEILWDGKGFMPVNSMQAAKLCSADFHGAELEVVRSRCVSRVGVKGIVVKDSKSIFELVTSDDEVKILPKEGTVFRFQLPIPDMPETCSSGNAVKTVPNLNTATATEPQIETSKSNTQAGSERKKNLIFELHGDQFRYRAADRANRKFKSHFLPNL</sequence>
<evidence type="ECO:0000313" key="4">
    <source>
        <dbReference type="EMBL" id="POS88236.1"/>
    </source>
</evidence>
<evidence type="ECO:0000256" key="2">
    <source>
        <dbReference type="ARBA" id="ARBA00006181"/>
    </source>
</evidence>
<comment type="caution">
    <text evidence="4">The sequence shown here is derived from an EMBL/GenBank/DDBJ whole genome shotgun (WGS) entry which is preliminary data.</text>
</comment>
<dbReference type="SMART" id="SM00538">
    <property type="entry name" value="POP4"/>
    <property type="match status" value="1"/>
</dbReference>
<protein>
    <recommendedName>
        <fullName evidence="3">Ribonuclease P protein subunit</fullName>
    </recommendedName>
</protein>
<dbReference type="GO" id="GO:0006364">
    <property type="term" value="P:rRNA processing"/>
    <property type="evidence" value="ECO:0007669"/>
    <property type="project" value="TreeGrafter"/>
</dbReference>
<dbReference type="InterPro" id="IPR002730">
    <property type="entry name" value="Rpp29/RNP1"/>
</dbReference>
<dbReference type="InterPro" id="IPR036980">
    <property type="entry name" value="RNase_P/MRP_Rpp29_sf"/>
</dbReference>
<evidence type="ECO:0000256" key="1">
    <source>
        <dbReference type="ARBA" id="ARBA00004123"/>
    </source>
</evidence>
<dbReference type="EMBL" id="PEDP01000018">
    <property type="protein sequence ID" value="POS88236.1"/>
    <property type="molecule type" value="Genomic_DNA"/>
</dbReference>
<keyword evidence="3" id="KW-0819">tRNA processing</keyword>
<dbReference type="Proteomes" id="UP000237438">
    <property type="component" value="Unassembled WGS sequence"/>
</dbReference>